<dbReference type="RefSeq" id="WP_146003257.1">
    <property type="nucleotide sequence ID" value="NZ_CP137757.1"/>
</dbReference>
<evidence type="ECO:0000313" key="3">
    <source>
        <dbReference type="Proteomes" id="UP001174314"/>
    </source>
</evidence>
<evidence type="ECO:0000256" key="1">
    <source>
        <dbReference type="SAM" id="MobiDB-lite"/>
    </source>
</evidence>
<protein>
    <submittedName>
        <fullName evidence="2">Uncharacterized protein</fullName>
    </submittedName>
</protein>
<dbReference type="Pfam" id="PF25673">
    <property type="entry name" value="Terminase_7"/>
    <property type="match status" value="1"/>
</dbReference>
<dbReference type="GeneID" id="92727439"/>
<sequence length="167" mass="18807">MHTILLTLDGGNTMPGRGPAPKNPNSRARRNEQNIPQREIVVSFVPQPALEDIYGDTNPATQQPWTDQTLQFWDTLATFPPLKTQGLQQTQWLDLARTMVIDDAFNRGDTRLGPERRLQLAQYGITPDSLARHRITMATADEAEDKRRASRAAADVRGRYRSLKAVD</sequence>
<name>A0AAU0Q1A8_9CORY</name>
<reference evidence="2 3" key="1">
    <citation type="submission" date="2023-10" db="EMBL/GenBank/DDBJ databases">
        <title>complete genome sequence of Corynebacterium pseudokroppenstedtii P15-C1.</title>
        <authorList>
            <person name="Bruggemann H."/>
            <person name="Poehlein A."/>
        </authorList>
    </citation>
    <scope>NUCLEOTIDE SEQUENCE [LARGE SCALE GENOMIC DNA]</scope>
    <source>
        <strain evidence="2 3">P15_C1</strain>
    </source>
</reference>
<feature type="region of interest" description="Disordered" evidence="1">
    <location>
        <begin position="1"/>
        <end position="35"/>
    </location>
</feature>
<gene>
    <name evidence="2" type="ORF">Q0N40_02375</name>
</gene>
<accession>A0AAU0Q1A8</accession>
<dbReference type="Proteomes" id="UP001174314">
    <property type="component" value="Chromosome"/>
</dbReference>
<organism evidence="2 3">
    <name type="scientific">Corynebacterium pseudokroppenstedtii</name>
    <dbReference type="NCBI Taxonomy" id="2804917"/>
    <lineage>
        <taxon>Bacteria</taxon>
        <taxon>Bacillati</taxon>
        <taxon>Actinomycetota</taxon>
        <taxon>Actinomycetes</taxon>
        <taxon>Mycobacteriales</taxon>
        <taxon>Corynebacteriaceae</taxon>
        <taxon>Corynebacterium</taxon>
    </lineage>
</organism>
<proteinExistence type="predicted"/>
<evidence type="ECO:0000313" key="2">
    <source>
        <dbReference type="EMBL" id="WPF25417.1"/>
    </source>
</evidence>
<dbReference type="AlphaFoldDB" id="A0AAU0Q1A8"/>
<keyword evidence="3" id="KW-1185">Reference proteome</keyword>
<dbReference type="EMBL" id="CP137757">
    <property type="protein sequence ID" value="WPF25417.1"/>
    <property type="molecule type" value="Genomic_DNA"/>
</dbReference>
<dbReference type="InterPro" id="IPR057972">
    <property type="entry name" value="Terminase_7"/>
</dbReference>
<dbReference type="KEGG" id="cpsk:Q0N40_02375"/>